<dbReference type="InterPro" id="IPR004158">
    <property type="entry name" value="DUF247_pln"/>
</dbReference>
<feature type="transmembrane region" description="Helical" evidence="1">
    <location>
        <begin position="399"/>
        <end position="420"/>
    </location>
</feature>
<organism evidence="2 3">
    <name type="scientific">Handroanthus impetiginosus</name>
    <dbReference type="NCBI Taxonomy" id="429701"/>
    <lineage>
        <taxon>Eukaryota</taxon>
        <taxon>Viridiplantae</taxon>
        <taxon>Streptophyta</taxon>
        <taxon>Embryophyta</taxon>
        <taxon>Tracheophyta</taxon>
        <taxon>Spermatophyta</taxon>
        <taxon>Magnoliopsida</taxon>
        <taxon>eudicotyledons</taxon>
        <taxon>Gunneridae</taxon>
        <taxon>Pentapetalae</taxon>
        <taxon>asterids</taxon>
        <taxon>lamiids</taxon>
        <taxon>Lamiales</taxon>
        <taxon>Bignoniaceae</taxon>
        <taxon>Crescentiina</taxon>
        <taxon>Tabebuia alliance</taxon>
        <taxon>Handroanthus</taxon>
    </lineage>
</organism>
<dbReference type="PANTHER" id="PTHR31549">
    <property type="entry name" value="PROTEIN, PUTATIVE (DUF247)-RELATED-RELATED"/>
    <property type="match status" value="1"/>
</dbReference>
<gene>
    <name evidence="2" type="ORF">CDL12_27300</name>
</gene>
<reference evidence="3" key="1">
    <citation type="journal article" date="2018" name="Gigascience">
        <title>Genome assembly of the Pink Ipe (Handroanthus impetiginosus, Bignoniaceae), a highly valued, ecologically keystone Neotropical timber forest tree.</title>
        <authorList>
            <person name="Silva-Junior O.B."/>
            <person name="Grattapaglia D."/>
            <person name="Novaes E."/>
            <person name="Collevatti R.G."/>
        </authorList>
    </citation>
    <scope>NUCLEOTIDE SEQUENCE [LARGE SCALE GENOMIC DNA]</scope>
    <source>
        <strain evidence="3">cv. UFG-1</strain>
    </source>
</reference>
<proteinExistence type="predicted"/>
<evidence type="ECO:0000256" key="1">
    <source>
        <dbReference type="SAM" id="Phobius"/>
    </source>
</evidence>
<evidence type="ECO:0000313" key="3">
    <source>
        <dbReference type="Proteomes" id="UP000231279"/>
    </source>
</evidence>
<dbReference type="OrthoDB" id="906165at2759"/>
<keyword evidence="1" id="KW-1133">Transmembrane helix</keyword>
<comment type="caution">
    <text evidence="2">The sequence shown here is derived from an EMBL/GenBank/DDBJ whole genome shotgun (WGS) entry which is preliminary data.</text>
</comment>
<dbReference type="EMBL" id="NKXS01007104">
    <property type="protein sequence ID" value="PIN00199.1"/>
    <property type="molecule type" value="Genomic_DNA"/>
</dbReference>
<sequence>MALFCLRQHSGPAQKAYMQLTGPDPFKATKDEAWDQILKKNPDEDESEVRASYLNEIKKIEKDARNSYAAPILDVLKPSDFHWMTIIDGCFFLQLALHILGGAQLLDYPEKHAYFGLNIEEKANARRIQAMFFVGNQIPCVVISALMKQPFFQDIIDRGIEEGIWKQPPSDLPRMVLYLLIVHPELEARGMISSPSFFSRFTGHKNEVPHCRENPLDLLHAWHCLVQGPRNDTLDSETDDALDIEAGVEDFDKNYKFPSATELKQKGIGLTKAKEGIREIHFGKNYLFFPSLYIPPFTFDKDTEPILQYLQSYEIQQKIGNQKHEVNAYILFMADLIQTHQDVNILESKGIIQVKKREQKERLPRMLSKLASSEGIVFTQNLRLTRAAIEDYSPLPRHLVSLALLFGLIQTVFTILQYFAPRGSN</sequence>
<dbReference type="Proteomes" id="UP000231279">
    <property type="component" value="Unassembled WGS sequence"/>
</dbReference>
<dbReference type="Pfam" id="PF03140">
    <property type="entry name" value="DUF247"/>
    <property type="match status" value="1"/>
</dbReference>
<accession>A0A2G9G4E7</accession>
<keyword evidence="3" id="KW-1185">Reference proteome</keyword>
<dbReference type="AlphaFoldDB" id="A0A2G9G4E7"/>
<keyword evidence="1" id="KW-0472">Membrane</keyword>
<dbReference type="PANTHER" id="PTHR31549:SF88">
    <property type="entry name" value="DUF4220 DOMAIN-CONTAINING PROTEIN"/>
    <property type="match status" value="1"/>
</dbReference>
<keyword evidence="1" id="KW-0812">Transmembrane</keyword>
<evidence type="ECO:0000313" key="2">
    <source>
        <dbReference type="EMBL" id="PIN00199.1"/>
    </source>
</evidence>
<name>A0A2G9G4E7_9LAMI</name>
<protein>
    <submittedName>
        <fullName evidence="2">Uncharacterized protein</fullName>
    </submittedName>
</protein>
<dbReference type="STRING" id="429701.A0A2G9G4E7"/>